<gene>
    <name evidence="1" type="ORF">LACBIDRAFT_307104</name>
</gene>
<dbReference type="GeneID" id="6081438"/>
<sequence length="107" mass="12595">MMTLQELKQDSDPHLTRWFQLVNTGDNSLCFSLKGLYLPRYNPYGIHVESMESMLAEHTYFDCIQILNTGSHTRIILLSQYLNFEQNIFNILIGQYFKSMILQDKIL</sequence>
<proteinExistence type="predicted"/>
<evidence type="ECO:0000313" key="1">
    <source>
        <dbReference type="EMBL" id="EDR03668.1"/>
    </source>
</evidence>
<dbReference type="KEGG" id="lbc:LACBIDRAFT_307104"/>
<dbReference type="InParanoid" id="B0DPE5"/>
<accession>B0DPE5</accession>
<organism evidence="2">
    <name type="scientific">Laccaria bicolor (strain S238N-H82 / ATCC MYA-4686)</name>
    <name type="common">Bicoloured deceiver</name>
    <name type="synonym">Laccaria laccata var. bicolor</name>
    <dbReference type="NCBI Taxonomy" id="486041"/>
    <lineage>
        <taxon>Eukaryota</taxon>
        <taxon>Fungi</taxon>
        <taxon>Dikarya</taxon>
        <taxon>Basidiomycota</taxon>
        <taxon>Agaricomycotina</taxon>
        <taxon>Agaricomycetes</taxon>
        <taxon>Agaricomycetidae</taxon>
        <taxon>Agaricales</taxon>
        <taxon>Agaricineae</taxon>
        <taxon>Hydnangiaceae</taxon>
        <taxon>Laccaria</taxon>
    </lineage>
</organism>
<protein>
    <submittedName>
        <fullName evidence="1">Predicted protein</fullName>
    </submittedName>
</protein>
<reference evidence="1 2" key="1">
    <citation type="journal article" date="2008" name="Nature">
        <title>The genome of Laccaria bicolor provides insights into mycorrhizal symbiosis.</title>
        <authorList>
            <person name="Martin F."/>
            <person name="Aerts A."/>
            <person name="Ahren D."/>
            <person name="Brun A."/>
            <person name="Danchin E.G.J."/>
            <person name="Duchaussoy F."/>
            <person name="Gibon J."/>
            <person name="Kohler A."/>
            <person name="Lindquist E."/>
            <person name="Pereda V."/>
            <person name="Salamov A."/>
            <person name="Shapiro H.J."/>
            <person name="Wuyts J."/>
            <person name="Blaudez D."/>
            <person name="Buee M."/>
            <person name="Brokstein P."/>
            <person name="Canbaeck B."/>
            <person name="Cohen D."/>
            <person name="Courty P.E."/>
            <person name="Coutinho P.M."/>
            <person name="Delaruelle C."/>
            <person name="Detter J.C."/>
            <person name="Deveau A."/>
            <person name="DiFazio S."/>
            <person name="Duplessis S."/>
            <person name="Fraissinet-Tachet L."/>
            <person name="Lucic E."/>
            <person name="Frey-Klett P."/>
            <person name="Fourrey C."/>
            <person name="Feussner I."/>
            <person name="Gay G."/>
            <person name="Grimwood J."/>
            <person name="Hoegger P.J."/>
            <person name="Jain P."/>
            <person name="Kilaru S."/>
            <person name="Labbe J."/>
            <person name="Lin Y.C."/>
            <person name="Legue V."/>
            <person name="Le Tacon F."/>
            <person name="Marmeisse R."/>
            <person name="Melayah D."/>
            <person name="Montanini B."/>
            <person name="Muratet M."/>
            <person name="Nehls U."/>
            <person name="Niculita-Hirzel H."/>
            <person name="Oudot-Le Secq M.P."/>
            <person name="Peter M."/>
            <person name="Quesneville H."/>
            <person name="Rajashekar B."/>
            <person name="Reich M."/>
            <person name="Rouhier N."/>
            <person name="Schmutz J."/>
            <person name="Yin T."/>
            <person name="Chalot M."/>
            <person name="Henrissat B."/>
            <person name="Kuees U."/>
            <person name="Lucas S."/>
            <person name="Van de Peer Y."/>
            <person name="Podila G.K."/>
            <person name="Polle A."/>
            <person name="Pukkila P.J."/>
            <person name="Richardson P.M."/>
            <person name="Rouze P."/>
            <person name="Sanders I.R."/>
            <person name="Stajich J.E."/>
            <person name="Tunlid A."/>
            <person name="Tuskan G."/>
            <person name="Grigoriev I.V."/>
        </authorList>
    </citation>
    <scope>NUCLEOTIDE SEQUENCE [LARGE SCALE GENOMIC DNA]</scope>
    <source>
        <strain evidence="2">S238N-H82 / ATCC MYA-4686</strain>
    </source>
</reference>
<evidence type="ECO:0000313" key="2">
    <source>
        <dbReference type="Proteomes" id="UP000001194"/>
    </source>
</evidence>
<keyword evidence="2" id="KW-1185">Reference proteome</keyword>
<name>B0DPE5_LACBS</name>
<dbReference type="RefSeq" id="XP_001885816.1">
    <property type="nucleotide sequence ID" value="XM_001885781.1"/>
</dbReference>
<dbReference type="AlphaFoldDB" id="B0DPE5"/>
<dbReference type="HOGENOM" id="CLU_2210494_0_0_1"/>
<dbReference type="Proteomes" id="UP000001194">
    <property type="component" value="Unassembled WGS sequence"/>
</dbReference>
<dbReference type="EMBL" id="DS547123">
    <property type="protein sequence ID" value="EDR03668.1"/>
    <property type="molecule type" value="Genomic_DNA"/>
</dbReference>